<feature type="transmembrane region" description="Helical" evidence="7">
    <location>
        <begin position="124"/>
        <end position="149"/>
    </location>
</feature>
<evidence type="ECO:0000256" key="3">
    <source>
        <dbReference type="ARBA" id="ARBA00022737"/>
    </source>
</evidence>
<evidence type="ECO:0000256" key="5">
    <source>
        <dbReference type="ARBA" id="ARBA00023180"/>
    </source>
</evidence>
<evidence type="ECO:0000256" key="6">
    <source>
        <dbReference type="SAM" id="MobiDB-lite"/>
    </source>
</evidence>
<keyword evidence="7" id="KW-0812">Transmembrane</keyword>
<accession>A0AA88YPD4</accession>
<dbReference type="PANTHER" id="PTHR23097:SF181">
    <property type="entry name" value="CASPASE-8-LIKE"/>
    <property type="match status" value="1"/>
</dbReference>
<dbReference type="Gene3D" id="2.10.50.10">
    <property type="entry name" value="Tumor Necrosis Factor Receptor, subunit A, domain 2"/>
    <property type="match status" value="1"/>
</dbReference>
<reference evidence="8" key="1">
    <citation type="submission" date="2019-08" db="EMBL/GenBank/DDBJ databases">
        <title>The improved chromosome-level genome for the pearl oyster Pinctada fucata martensii using PacBio sequencing and Hi-C.</title>
        <authorList>
            <person name="Zheng Z."/>
        </authorList>
    </citation>
    <scope>NUCLEOTIDE SEQUENCE</scope>
    <source>
        <strain evidence="8">ZZ-2019</strain>
        <tissue evidence="8">Adductor muscle</tissue>
    </source>
</reference>
<keyword evidence="1" id="KW-0053">Apoptosis</keyword>
<evidence type="ECO:0000313" key="8">
    <source>
        <dbReference type="EMBL" id="KAK3105348.1"/>
    </source>
</evidence>
<dbReference type="Gene3D" id="1.10.533.10">
    <property type="entry name" value="Death Domain, Fas"/>
    <property type="match status" value="1"/>
</dbReference>
<keyword evidence="2" id="KW-0732">Signal</keyword>
<keyword evidence="9" id="KW-1185">Reference proteome</keyword>
<keyword evidence="7" id="KW-0472">Membrane</keyword>
<dbReference type="PANTHER" id="PTHR23097">
    <property type="entry name" value="TUMOR NECROSIS FACTOR RECEPTOR SUPERFAMILY MEMBER"/>
    <property type="match status" value="1"/>
</dbReference>
<dbReference type="EMBL" id="VSWD01000004">
    <property type="protein sequence ID" value="KAK3105348.1"/>
    <property type="molecule type" value="Genomic_DNA"/>
</dbReference>
<dbReference type="Proteomes" id="UP001186944">
    <property type="component" value="Unassembled WGS sequence"/>
</dbReference>
<dbReference type="InterPro" id="IPR011029">
    <property type="entry name" value="DEATH-like_dom_sf"/>
</dbReference>
<dbReference type="AlphaFoldDB" id="A0AA88YPD4"/>
<evidence type="ECO:0000256" key="2">
    <source>
        <dbReference type="ARBA" id="ARBA00022729"/>
    </source>
</evidence>
<evidence type="ECO:0000256" key="1">
    <source>
        <dbReference type="ARBA" id="ARBA00022703"/>
    </source>
</evidence>
<organism evidence="8 9">
    <name type="scientific">Pinctada imbricata</name>
    <name type="common">Atlantic pearl-oyster</name>
    <name type="synonym">Pinctada martensii</name>
    <dbReference type="NCBI Taxonomy" id="66713"/>
    <lineage>
        <taxon>Eukaryota</taxon>
        <taxon>Metazoa</taxon>
        <taxon>Spiralia</taxon>
        <taxon>Lophotrochozoa</taxon>
        <taxon>Mollusca</taxon>
        <taxon>Bivalvia</taxon>
        <taxon>Autobranchia</taxon>
        <taxon>Pteriomorphia</taxon>
        <taxon>Pterioida</taxon>
        <taxon>Pterioidea</taxon>
        <taxon>Pteriidae</taxon>
        <taxon>Pinctada</taxon>
    </lineage>
</organism>
<evidence type="ECO:0000313" key="9">
    <source>
        <dbReference type="Proteomes" id="UP001186944"/>
    </source>
</evidence>
<sequence length="428" mass="48552">MRYADVGSTIRNADCSCKRGYHFEGNDQRACVPNRECDKGYGQGLYGQCEKCIVKNMYSDKRDTLQPCRPLTNCEKQKRCTLKKSNGTHDNRCSSYVVKDTSTCGEAAPPDPLTGNNDGSNVPIIASCAAVGVIVLFVLLLFLILFVLWRRKRAKMASDPLTKEQFDTLLDRIVTRAEGDEPYSRKVIAASFREIEDRIDKQIWALAQELFREHMQPAMYEVIVEKYKERDHKYAVNGYLQDWREWKGENSESIRHLFTCLHQIGREDIMYEICNKFRESYPEVVMDAESKLITPVNQKQENITFCHYVNATLCPCANKKSKTYMKEKEENNETKDSLLLSDAKAKEAGFDNDDNDNSNNFGGDIKTIPEGDGMKTIPEESHEMSPSEAGAIYRERPCPSAPVIDDCGNVHVVIPMPRTMSVPVQASS</sequence>
<dbReference type="InterPro" id="IPR052459">
    <property type="entry name" value="TNFRSF_decoy_receptor"/>
</dbReference>
<name>A0AA88YPD4_PINIB</name>
<proteinExistence type="predicted"/>
<protein>
    <recommendedName>
        <fullName evidence="10">TNFR-Cys domain-containing protein</fullName>
    </recommendedName>
</protein>
<keyword evidence="7" id="KW-1133">Transmembrane helix</keyword>
<evidence type="ECO:0008006" key="10">
    <source>
        <dbReference type="Google" id="ProtNLM"/>
    </source>
</evidence>
<keyword evidence="5" id="KW-0325">Glycoprotein</keyword>
<dbReference type="GO" id="GO:0006915">
    <property type="term" value="P:apoptotic process"/>
    <property type="evidence" value="ECO:0007669"/>
    <property type="project" value="UniProtKB-KW"/>
</dbReference>
<feature type="compositionally biased region" description="Basic and acidic residues" evidence="6">
    <location>
        <begin position="367"/>
        <end position="385"/>
    </location>
</feature>
<keyword evidence="3" id="KW-0677">Repeat</keyword>
<feature type="region of interest" description="Disordered" evidence="6">
    <location>
        <begin position="348"/>
        <end position="387"/>
    </location>
</feature>
<evidence type="ECO:0000256" key="7">
    <source>
        <dbReference type="SAM" id="Phobius"/>
    </source>
</evidence>
<evidence type="ECO:0000256" key="4">
    <source>
        <dbReference type="ARBA" id="ARBA00023157"/>
    </source>
</evidence>
<comment type="caution">
    <text evidence="8">The sequence shown here is derived from an EMBL/GenBank/DDBJ whole genome shotgun (WGS) entry which is preliminary data.</text>
</comment>
<keyword evidence="4" id="KW-1015">Disulfide bond</keyword>
<gene>
    <name evidence="8" type="ORF">FSP39_023184</name>
</gene>